<dbReference type="WBParaSite" id="Hba_01082">
    <property type="protein sequence ID" value="Hba_01082"/>
    <property type="gene ID" value="Hba_01082"/>
</dbReference>
<sequence>MRRSLEFPHYFLISTYSPFTPTYFPHAYFMSNHRQGHGRGPPWGPLNRPNPFHHPVFPSSHGSASQFSVPPPITMPLMNLMGFPPPGPIQSNVCLHLSITLEN</sequence>
<evidence type="ECO:0000313" key="2">
    <source>
        <dbReference type="WBParaSite" id="Hba_01082"/>
    </source>
</evidence>
<dbReference type="AlphaFoldDB" id="A0A1I7W8V5"/>
<proteinExistence type="predicted"/>
<organism evidence="1 2">
    <name type="scientific">Heterorhabditis bacteriophora</name>
    <name type="common">Entomopathogenic nematode worm</name>
    <dbReference type="NCBI Taxonomy" id="37862"/>
    <lineage>
        <taxon>Eukaryota</taxon>
        <taxon>Metazoa</taxon>
        <taxon>Ecdysozoa</taxon>
        <taxon>Nematoda</taxon>
        <taxon>Chromadorea</taxon>
        <taxon>Rhabditida</taxon>
        <taxon>Rhabditina</taxon>
        <taxon>Rhabditomorpha</taxon>
        <taxon>Strongyloidea</taxon>
        <taxon>Heterorhabditidae</taxon>
        <taxon>Heterorhabditis</taxon>
    </lineage>
</organism>
<reference evidence="2" key="1">
    <citation type="submission" date="2016-11" db="UniProtKB">
        <authorList>
            <consortium name="WormBaseParasite"/>
        </authorList>
    </citation>
    <scope>IDENTIFICATION</scope>
</reference>
<protein>
    <submittedName>
        <fullName evidence="2">Ovule protein</fullName>
    </submittedName>
</protein>
<name>A0A1I7W8V5_HETBA</name>
<accession>A0A1I7W8V5</accession>
<keyword evidence="1" id="KW-1185">Reference proteome</keyword>
<evidence type="ECO:0000313" key="1">
    <source>
        <dbReference type="Proteomes" id="UP000095283"/>
    </source>
</evidence>
<dbReference type="Proteomes" id="UP000095283">
    <property type="component" value="Unplaced"/>
</dbReference>